<reference evidence="2 3" key="1">
    <citation type="submission" date="2019-02" db="EMBL/GenBank/DDBJ databases">
        <title>Deep-cultivation of Planctomycetes and their phenomic and genomic characterization uncovers novel biology.</title>
        <authorList>
            <person name="Wiegand S."/>
            <person name="Jogler M."/>
            <person name="Boedeker C."/>
            <person name="Pinto D."/>
            <person name="Vollmers J."/>
            <person name="Rivas-Marin E."/>
            <person name="Kohn T."/>
            <person name="Peeters S.H."/>
            <person name="Heuer A."/>
            <person name="Rast P."/>
            <person name="Oberbeckmann S."/>
            <person name="Bunk B."/>
            <person name="Jeske O."/>
            <person name="Meyerdierks A."/>
            <person name="Storesund J.E."/>
            <person name="Kallscheuer N."/>
            <person name="Luecker S."/>
            <person name="Lage O.M."/>
            <person name="Pohl T."/>
            <person name="Merkel B.J."/>
            <person name="Hornburger P."/>
            <person name="Mueller R.-W."/>
            <person name="Bruemmer F."/>
            <person name="Labrenz M."/>
            <person name="Spormann A.M."/>
            <person name="Op den Camp H."/>
            <person name="Overmann J."/>
            <person name="Amann R."/>
            <person name="Jetten M.S.M."/>
            <person name="Mascher T."/>
            <person name="Medema M.H."/>
            <person name="Devos D.P."/>
            <person name="Kaster A.-K."/>
            <person name="Ovreas L."/>
            <person name="Rohde M."/>
            <person name="Galperin M.Y."/>
            <person name="Jogler C."/>
        </authorList>
    </citation>
    <scope>NUCLEOTIDE SEQUENCE [LARGE SCALE GENOMIC DNA]</scope>
    <source>
        <strain evidence="2 3">EC9</strain>
    </source>
</reference>
<dbReference type="Gene3D" id="2.120.10.10">
    <property type="match status" value="1"/>
</dbReference>
<dbReference type="EMBL" id="CP036261">
    <property type="protein sequence ID" value="QDS89806.1"/>
    <property type="molecule type" value="Genomic_DNA"/>
</dbReference>
<name>A0A517M4K8_9BACT</name>
<keyword evidence="3" id="KW-1185">Reference proteome</keyword>
<dbReference type="InterPro" id="IPR036278">
    <property type="entry name" value="Sialidase_sf"/>
</dbReference>
<keyword evidence="1" id="KW-0732">Signal</keyword>
<evidence type="ECO:0000313" key="2">
    <source>
        <dbReference type="EMBL" id="QDS89806.1"/>
    </source>
</evidence>
<dbReference type="Proteomes" id="UP000319557">
    <property type="component" value="Chromosome"/>
</dbReference>
<dbReference type="AlphaFoldDB" id="A0A517M4K8"/>
<evidence type="ECO:0000313" key="3">
    <source>
        <dbReference type="Proteomes" id="UP000319557"/>
    </source>
</evidence>
<evidence type="ECO:0000256" key="1">
    <source>
        <dbReference type="SAM" id="SignalP"/>
    </source>
</evidence>
<sequence length="389" mass="43086" precursor="true">MKVVAFPLAVLLAFAATASRVGADDPLTAVTLETIDLTDQLRRQVVVDRETGLYLGYPTTALLDDGQSMLCIYAKGRGRGALLYKRSEDGGKTWGPRLDTPENWSTSKGVPNLHRVIDAEGKRRNLLWAGRYPARTAVSDDEGKQWSELKPAGDWGGSMVMGCVEALNTKGHYLAMFHDDGRYFTERGGSTETVTVYKSLSTDGGLTWSRPEAVFRSDEIHLAEPACIRSPDGKRLAVLLQESRLRKNSHVMFSDDEGKTWTQPRELPLALTGERHVARYDSDGRLMVSFRCRSPYRSANTRPFEGSWVAWVGTWDDIANGKQGQYNVRLKENTKGYDTGYSGVELLGDGTFVATSYGHWDEGLDPYILSVRLKLAELDGMSKGLATSE</sequence>
<protein>
    <submittedName>
        <fullName evidence="2">BNR/Asp-box repeat protein</fullName>
    </submittedName>
</protein>
<dbReference type="RefSeq" id="WP_145347745.1">
    <property type="nucleotide sequence ID" value="NZ_CP036261.1"/>
</dbReference>
<organism evidence="2 3">
    <name type="scientific">Rosistilla ulvae</name>
    <dbReference type="NCBI Taxonomy" id="1930277"/>
    <lineage>
        <taxon>Bacteria</taxon>
        <taxon>Pseudomonadati</taxon>
        <taxon>Planctomycetota</taxon>
        <taxon>Planctomycetia</taxon>
        <taxon>Pirellulales</taxon>
        <taxon>Pirellulaceae</taxon>
        <taxon>Rosistilla</taxon>
    </lineage>
</organism>
<dbReference type="OrthoDB" id="9807193at2"/>
<accession>A0A517M4K8</accession>
<gene>
    <name evidence="2" type="ORF">EC9_40070</name>
</gene>
<dbReference type="SUPFAM" id="SSF50939">
    <property type="entry name" value="Sialidases"/>
    <property type="match status" value="1"/>
</dbReference>
<proteinExistence type="predicted"/>
<dbReference type="CDD" id="cd15482">
    <property type="entry name" value="Sialidase_non-viral"/>
    <property type="match status" value="1"/>
</dbReference>
<dbReference type="KEGG" id="ruv:EC9_40070"/>
<feature type="chain" id="PRO_5021927129" evidence="1">
    <location>
        <begin position="24"/>
        <end position="389"/>
    </location>
</feature>
<feature type="signal peptide" evidence="1">
    <location>
        <begin position="1"/>
        <end position="23"/>
    </location>
</feature>